<evidence type="ECO:0000259" key="1">
    <source>
        <dbReference type="PROSITE" id="PS50181"/>
    </source>
</evidence>
<evidence type="ECO:0000313" key="2">
    <source>
        <dbReference type="EnsemblPlants" id="AUR62000211-RA:cds"/>
    </source>
</evidence>
<dbReference type="Gene3D" id="1.20.1280.50">
    <property type="match status" value="1"/>
</dbReference>
<dbReference type="InterPro" id="IPR001810">
    <property type="entry name" value="F-box_dom"/>
</dbReference>
<feature type="domain" description="F-box" evidence="1">
    <location>
        <begin position="88"/>
        <end position="134"/>
    </location>
</feature>
<reference evidence="2" key="1">
    <citation type="journal article" date="2017" name="Nature">
        <title>The genome of Chenopodium quinoa.</title>
        <authorList>
            <person name="Jarvis D.E."/>
            <person name="Ho Y.S."/>
            <person name="Lightfoot D.J."/>
            <person name="Schmoeckel S.M."/>
            <person name="Li B."/>
            <person name="Borm T.J.A."/>
            <person name="Ohyanagi H."/>
            <person name="Mineta K."/>
            <person name="Michell C.T."/>
            <person name="Saber N."/>
            <person name="Kharbatia N.M."/>
            <person name="Rupper R.R."/>
            <person name="Sharp A.R."/>
            <person name="Dally N."/>
            <person name="Boughton B.A."/>
            <person name="Woo Y.H."/>
            <person name="Gao G."/>
            <person name="Schijlen E.G.W.M."/>
            <person name="Guo X."/>
            <person name="Momin A.A."/>
            <person name="Negrao S."/>
            <person name="Al-Babili S."/>
            <person name="Gehring C."/>
            <person name="Roessner U."/>
            <person name="Jung C."/>
            <person name="Murphy K."/>
            <person name="Arold S.T."/>
            <person name="Gojobori T."/>
            <person name="van der Linden C.G."/>
            <person name="van Loo E.N."/>
            <person name="Jellen E.N."/>
            <person name="Maughan P.J."/>
            <person name="Tester M."/>
        </authorList>
    </citation>
    <scope>NUCLEOTIDE SEQUENCE [LARGE SCALE GENOMIC DNA]</scope>
    <source>
        <strain evidence="2">cv. PI 614886</strain>
    </source>
</reference>
<protein>
    <recommendedName>
        <fullName evidence="1">F-box domain-containing protein</fullName>
    </recommendedName>
</protein>
<dbReference type="AlphaFoldDB" id="A0A803KMF5"/>
<dbReference type="SUPFAM" id="SSF81383">
    <property type="entry name" value="F-box domain"/>
    <property type="match status" value="1"/>
</dbReference>
<dbReference type="Gramene" id="AUR62000211-RA">
    <property type="protein sequence ID" value="AUR62000211-RA:cds"/>
    <property type="gene ID" value="AUR62000211"/>
</dbReference>
<name>A0A803KMF5_CHEQI</name>
<dbReference type="PANTHER" id="PTHR31482">
    <property type="entry name" value="ESTS AU081301(E20138)"/>
    <property type="match status" value="1"/>
</dbReference>
<dbReference type="RefSeq" id="XP_021772208.1">
    <property type="nucleotide sequence ID" value="XM_021916516.1"/>
</dbReference>
<proteinExistence type="predicted"/>
<dbReference type="PROSITE" id="PS50181">
    <property type="entry name" value="FBOX"/>
    <property type="match status" value="1"/>
</dbReference>
<dbReference type="InterPro" id="IPR036047">
    <property type="entry name" value="F-box-like_dom_sf"/>
</dbReference>
<gene>
    <name evidence="2" type="primary">LOC110736314</name>
</gene>
<evidence type="ECO:0000313" key="3">
    <source>
        <dbReference type="Proteomes" id="UP000596660"/>
    </source>
</evidence>
<dbReference type="GeneID" id="110736314"/>
<dbReference type="Proteomes" id="UP000596660">
    <property type="component" value="Unplaced"/>
</dbReference>
<dbReference type="EnsemblPlants" id="AUR62000211-RA">
    <property type="protein sequence ID" value="AUR62000211-RA:cds"/>
    <property type="gene ID" value="AUR62000211"/>
</dbReference>
<dbReference type="PANTHER" id="PTHR31482:SF2">
    <property type="entry name" value="F-BOX DOMAIN-CONTAINING PROTEIN"/>
    <property type="match status" value="1"/>
</dbReference>
<accession>A0A803KMF5</accession>
<dbReference type="Pfam" id="PF12937">
    <property type="entry name" value="F-box-like"/>
    <property type="match status" value="1"/>
</dbReference>
<sequence>MLFLLVTGISFFFFFLNSLSLKPLPPWASDVRFLPLCFWKELSFSPICKALRKGIFGVFWDLPFSSIIMAIKQGTFSSKFENVHENEQLSVLDLPELALDCILEKLSPAGLCSMAAVCSSLRERCISDHLWDRHMKHKWGRVLGPAASREWQWFIASRRNSSVSAGKKSQGFMKYIWYAWPLTWFASKFDKSNNKDSASPLVDTVMSWFLALESGKFWFPAQVYNRENGHFGFMLSCYDAELSYDPQTDTFQARYPPHGRRAVAIESGIQWERLRAAPVDTPPHDLHASDCLNDLHPGDHIEIQWRRNKEFPYGWWYGVVGHLESCDGNENYCRCHSSDTVVLEFNQYTPGSRWRRTIVNRKDHREEGNEGDGFYGGIRKLHTNDEIATWKSVWPREILE</sequence>
<keyword evidence="3" id="KW-1185">Reference proteome</keyword>
<reference evidence="2" key="2">
    <citation type="submission" date="2021-03" db="UniProtKB">
        <authorList>
            <consortium name="EnsemblPlants"/>
        </authorList>
    </citation>
    <scope>IDENTIFICATION</scope>
</reference>
<organism evidence="2 3">
    <name type="scientific">Chenopodium quinoa</name>
    <name type="common">Quinoa</name>
    <dbReference type="NCBI Taxonomy" id="63459"/>
    <lineage>
        <taxon>Eukaryota</taxon>
        <taxon>Viridiplantae</taxon>
        <taxon>Streptophyta</taxon>
        <taxon>Embryophyta</taxon>
        <taxon>Tracheophyta</taxon>
        <taxon>Spermatophyta</taxon>
        <taxon>Magnoliopsida</taxon>
        <taxon>eudicotyledons</taxon>
        <taxon>Gunneridae</taxon>
        <taxon>Pentapetalae</taxon>
        <taxon>Caryophyllales</taxon>
        <taxon>Chenopodiaceae</taxon>
        <taxon>Chenopodioideae</taxon>
        <taxon>Atripliceae</taxon>
        <taxon>Chenopodium</taxon>
    </lineage>
</organism>